<reference evidence="2" key="1">
    <citation type="submission" date="2022-07" db="EMBL/GenBank/DDBJ databases">
        <title>Complete genome of Vibrio japonicus strain JCM 31412T and phylogenomic assessment of the Nereis clade of the genus Vibrio.</title>
        <authorList>
            <person name="Shlafstein M.D."/>
            <person name="Emsley S.A."/>
            <person name="Ushijima B."/>
            <person name="Videau P."/>
            <person name="Saw J.H."/>
        </authorList>
    </citation>
    <scope>NUCLEOTIDE SEQUENCE</scope>
    <source>
        <strain evidence="2">JCM 31412</strain>
    </source>
</reference>
<dbReference type="InterPro" id="IPR016181">
    <property type="entry name" value="Acyl_CoA_acyltransferase"/>
</dbReference>
<gene>
    <name evidence="2" type="ORF">NP165_06595</name>
</gene>
<feature type="domain" description="N-acetyltransferase" evidence="1">
    <location>
        <begin position="2"/>
        <end position="157"/>
    </location>
</feature>
<protein>
    <submittedName>
        <fullName evidence="2">GNAT family N-acetyltransferase</fullName>
    </submittedName>
</protein>
<dbReference type="RefSeq" id="WP_257085521.1">
    <property type="nucleotide sequence ID" value="NZ_CP102096.1"/>
</dbReference>
<evidence type="ECO:0000313" key="3">
    <source>
        <dbReference type="Proteomes" id="UP001058602"/>
    </source>
</evidence>
<dbReference type="Proteomes" id="UP001058602">
    <property type="component" value="Chromosome 1"/>
</dbReference>
<evidence type="ECO:0000313" key="2">
    <source>
        <dbReference type="EMBL" id="UUM31795.1"/>
    </source>
</evidence>
<dbReference type="SUPFAM" id="SSF55729">
    <property type="entry name" value="Acyl-CoA N-acyltransferases (Nat)"/>
    <property type="match status" value="1"/>
</dbReference>
<proteinExistence type="predicted"/>
<name>A0ABY5LKZ8_9VIBR</name>
<organism evidence="2 3">
    <name type="scientific">Vibrio japonicus</name>
    <dbReference type="NCBI Taxonomy" id="1824638"/>
    <lineage>
        <taxon>Bacteria</taxon>
        <taxon>Pseudomonadati</taxon>
        <taxon>Pseudomonadota</taxon>
        <taxon>Gammaproteobacteria</taxon>
        <taxon>Vibrionales</taxon>
        <taxon>Vibrionaceae</taxon>
        <taxon>Vibrio</taxon>
    </lineage>
</organism>
<dbReference type="Gene3D" id="3.40.630.30">
    <property type="match status" value="1"/>
</dbReference>
<dbReference type="InterPro" id="IPR000182">
    <property type="entry name" value="GNAT_dom"/>
</dbReference>
<accession>A0ABY5LKZ8</accession>
<dbReference type="PROSITE" id="PS51186">
    <property type="entry name" value="GNAT"/>
    <property type="match status" value="1"/>
</dbReference>
<sequence length="157" mass="17519">MLTIEKLTRADIERVKSLSVDDSQLKYVGTTEEILNNLNGSCIPHIIKQDCAIVGFFLLDFNYSESYEFVKENSSIGLRAYLIDAKQQGNGYGVKAVMLLPDYVKSHFPDVSKIYLTVNCKNPIAQNCYVKAGFIDNGDLYLGGAAGPQHIMFLNLR</sequence>
<evidence type="ECO:0000259" key="1">
    <source>
        <dbReference type="PROSITE" id="PS51186"/>
    </source>
</evidence>
<dbReference type="Pfam" id="PF00583">
    <property type="entry name" value="Acetyltransf_1"/>
    <property type="match status" value="1"/>
</dbReference>
<keyword evidence="3" id="KW-1185">Reference proteome</keyword>
<dbReference type="EMBL" id="CP102096">
    <property type="protein sequence ID" value="UUM31795.1"/>
    <property type="molecule type" value="Genomic_DNA"/>
</dbReference>